<feature type="transmembrane region" description="Helical" evidence="23">
    <location>
        <begin position="159"/>
        <end position="179"/>
    </location>
</feature>
<evidence type="ECO:0000256" key="10">
    <source>
        <dbReference type="ARBA" id="ARBA00022847"/>
    </source>
</evidence>
<accession>A0A913ZBE3</accession>
<name>A0A913ZBE3_PATMI</name>
<feature type="compositionally biased region" description="Basic and acidic residues" evidence="22">
    <location>
        <begin position="8"/>
        <end position="18"/>
    </location>
</feature>
<keyword evidence="10" id="KW-0769">Symport</keyword>
<evidence type="ECO:0000256" key="16">
    <source>
        <dbReference type="ARBA" id="ARBA00036193"/>
    </source>
</evidence>
<evidence type="ECO:0000256" key="17">
    <source>
        <dbReference type="ARBA" id="ARBA00036250"/>
    </source>
</evidence>
<comment type="catalytic activity">
    <reaction evidence="17">
        <text>folate(in) + H(+)(in) = folate(out) + H(+)(out)</text>
        <dbReference type="Rhea" id="RHEA:70159"/>
        <dbReference type="ChEBI" id="CHEBI:15378"/>
        <dbReference type="ChEBI" id="CHEBI:62501"/>
    </reaction>
</comment>
<feature type="transmembrane region" description="Helical" evidence="23">
    <location>
        <begin position="406"/>
        <end position="428"/>
    </location>
</feature>
<dbReference type="GO" id="GO:0010008">
    <property type="term" value="C:endosome membrane"/>
    <property type="evidence" value="ECO:0007669"/>
    <property type="project" value="UniProtKB-SubCell"/>
</dbReference>
<keyword evidence="8 23" id="KW-0812">Transmembrane</keyword>
<evidence type="ECO:0000256" key="11">
    <source>
        <dbReference type="ARBA" id="ARBA00022954"/>
    </source>
</evidence>
<dbReference type="EnsemblMetazoa" id="XM_038193173.1">
    <property type="protein sequence ID" value="XP_038049101.1"/>
    <property type="gene ID" value="LOC119722815"/>
</dbReference>
<keyword evidence="25" id="KW-1185">Reference proteome</keyword>
<evidence type="ECO:0000256" key="2">
    <source>
        <dbReference type="ARBA" id="ARBA00004424"/>
    </source>
</evidence>
<dbReference type="RefSeq" id="XP_038049101.1">
    <property type="nucleotide sequence ID" value="XM_038193173.1"/>
</dbReference>
<feature type="transmembrane region" description="Helical" evidence="23">
    <location>
        <begin position="380"/>
        <end position="400"/>
    </location>
</feature>
<feature type="region of interest" description="Disordered" evidence="22">
    <location>
        <begin position="1"/>
        <end position="30"/>
    </location>
</feature>
<dbReference type="PANTHER" id="PTHR23507:SF2">
    <property type="entry name" value="PROTON-COUPLED FOLATE TRANSPORTER"/>
    <property type="match status" value="1"/>
</dbReference>
<evidence type="ECO:0000256" key="20">
    <source>
        <dbReference type="ARBA" id="ARBA00047769"/>
    </source>
</evidence>
<feature type="transmembrane region" description="Helical" evidence="23">
    <location>
        <begin position="315"/>
        <end position="334"/>
    </location>
</feature>
<sequence length="523" mass="56245">MDGPDFGSDVRDRRHDPLAMDQTAGRPENGYVDITVPQNTGCPAKLKSFCFKNMDWVRRVSVEPALLIVMITMGLTGGVSIQYVQHRIYENYNISGGSGGPCSNQSANQSAAEKDAADQAASELNGFNVISGFAGGLPALFVTLIISAASDRVGRKLPLLLPVAGMLLGTCVFLVVSILHLPIVVILISNVVLSFTGGYPLFFSGCSGYVADTTAKKDRTFLFALLFTLALVGSGIAGIGAGYWIKGGDFTDPFWLAFALQLAILLYLMFWVPETVDTSKSESESETTEPKSSKLSAVWKGLSGILGVAEEGRRVWLLLALTVLFLVMGVFGAINSILFVRLLSFPFCWTSVLIGYFNASKPFINGLGLTLGSRYLTKCLQDYAVIQLGLLSTLGMLIIICLSTETYGMFLVNVVGCLHALPPAILMAKMSKIIEPSLQGALFSLTGTTESLANLLGPFMLGLIYQGTLNTFPLTVFIVMIGLTALTMLIVGVLMFMESQSPNKLVYEQLQTDGETEDDEVVG</sequence>
<feature type="transmembrane region" description="Helical" evidence="23">
    <location>
        <begin position="471"/>
        <end position="496"/>
    </location>
</feature>
<comment type="catalytic activity">
    <reaction evidence="20">
        <text>pemetrexed(in) + H(+)(in) = pemetrexed(out) + H(+)(out)</text>
        <dbReference type="Rhea" id="RHEA:70171"/>
        <dbReference type="ChEBI" id="CHEBI:15378"/>
        <dbReference type="ChEBI" id="CHEBI:63724"/>
    </reaction>
</comment>
<dbReference type="EnsemblMetazoa" id="XM_038193174.1">
    <property type="protein sequence ID" value="XP_038049102.1"/>
    <property type="gene ID" value="LOC119722815"/>
</dbReference>
<dbReference type="RefSeq" id="XP_038049103.1">
    <property type="nucleotide sequence ID" value="XM_038193175.1"/>
</dbReference>
<evidence type="ECO:0000256" key="8">
    <source>
        <dbReference type="ARBA" id="ARBA00022692"/>
    </source>
</evidence>
<keyword evidence="7" id="KW-0963">Cytoplasm</keyword>
<dbReference type="EnsemblMetazoa" id="XM_038193172.1">
    <property type="protein sequence ID" value="XP_038049100.1"/>
    <property type="gene ID" value="LOC119722815"/>
</dbReference>
<keyword evidence="12 23" id="KW-1133">Transmembrane helix</keyword>
<protein>
    <recommendedName>
        <fullName evidence="18">Proton-coupled folate transporter</fullName>
    </recommendedName>
    <alternativeName>
        <fullName evidence="19">Solute carrier family 46 member 1</fullName>
    </alternativeName>
</protein>
<dbReference type="RefSeq" id="XP_038049104.1">
    <property type="nucleotide sequence ID" value="XM_038193176.1"/>
</dbReference>
<dbReference type="GO" id="GO:0015293">
    <property type="term" value="F:symporter activity"/>
    <property type="evidence" value="ECO:0007669"/>
    <property type="project" value="UniProtKB-KW"/>
</dbReference>
<dbReference type="EnsemblMetazoa" id="XM_038193176.1">
    <property type="protein sequence ID" value="XP_038049104.1"/>
    <property type="gene ID" value="LOC119722815"/>
</dbReference>
<dbReference type="InterPro" id="IPR011701">
    <property type="entry name" value="MFS"/>
</dbReference>
<keyword evidence="5" id="KW-0813">Transport</keyword>
<evidence type="ECO:0000256" key="3">
    <source>
        <dbReference type="ARBA" id="ARBA00004496"/>
    </source>
</evidence>
<evidence type="ECO:0000313" key="25">
    <source>
        <dbReference type="Proteomes" id="UP000887568"/>
    </source>
</evidence>
<keyword evidence="15" id="KW-0325">Glycoprotein</keyword>
<feature type="transmembrane region" description="Helical" evidence="23">
    <location>
        <begin position="254"/>
        <end position="272"/>
    </location>
</feature>
<evidence type="ECO:0000256" key="14">
    <source>
        <dbReference type="ARBA" id="ARBA00023157"/>
    </source>
</evidence>
<dbReference type="RefSeq" id="XP_038049100.1">
    <property type="nucleotide sequence ID" value="XM_038193172.1"/>
</dbReference>
<dbReference type="PANTHER" id="PTHR23507">
    <property type="entry name" value="ZGC:174356"/>
    <property type="match status" value="1"/>
</dbReference>
<dbReference type="InterPro" id="IPR036259">
    <property type="entry name" value="MFS_trans_sf"/>
</dbReference>
<dbReference type="GeneID" id="119722815"/>
<dbReference type="Pfam" id="PF07690">
    <property type="entry name" value="MFS_1"/>
    <property type="match status" value="1"/>
</dbReference>
<comment type="catalytic activity">
    <reaction evidence="16">
        <text>(6S)-5-methyl-5,6,7,8-tetrahydrofolate(in) + H(+)(in) = (6S)-5-methyl-5,6,7,8-tetrahydrofolate(out) + H(+)(out)</text>
        <dbReference type="Rhea" id="RHEA:70167"/>
        <dbReference type="ChEBI" id="CHEBI:15378"/>
        <dbReference type="ChEBI" id="CHEBI:18608"/>
    </reaction>
</comment>
<reference evidence="24" key="1">
    <citation type="submission" date="2022-11" db="UniProtKB">
        <authorList>
            <consortium name="EnsemblMetazoa"/>
        </authorList>
    </citation>
    <scope>IDENTIFICATION</scope>
</reference>
<dbReference type="AlphaFoldDB" id="A0A913ZBE3"/>
<evidence type="ECO:0000256" key="13">
    <source>
        <dbReference type="ARBA" id="ARBA00023136"/>
    </source>
</evidence>
<keyword evidence="11" id="KW-0290">Folate-binding</keyword>
<evidence type="ECO:0000256" key="19">
    <source>
        <dbReference type="ARBA" id="ARBA00042514"/>
    </source>
</evidence>
<organism evidence="24 25">
    <name type="scientific">Patiria miniata</name>
    <name type="common">Bat star</name>
    <name type="synonym">Asterina miniata</name>
    <dbReference type="NCBI Taxonomy" id="46514"/>
    <lineage>
        <taxon>Eukaryota</taxon>
        <taxon>Metazoa</taxon>
        <taxon>Echinodermata</taxon>
        <taxon>Eleutherozoa</taxon>
        <taxon>Asterozoa</taxon>
        <taxon>Asteroidea</taxon>
        <taxon>Valvatacea</taxon>
        <taxon>Valvatida</taxon>
        <taxon>Asterinidae</taxon>
        <taxon>Patiria</taxon>
    </lineage>
</organism>
<evidence type="ECO:0000256" key="1">
    <source>
        <dbReference type="ARBA" id="ARBA00004337"/>
    </source>
</evidence>
<evidence type="ECO:0000256" key="22">
    <source>
        <dbReference type="SAM" id="MobiDB-lite"/>
    </source>
</evidence>
<feature type="transmembrane region" description="Helical" evidence="23">
    <location>
        <begin position="127"/>
        <end position="147"/>
    </location>
</feature>
<proteinExistence type="predicted"/>
<evidence type="ECO:0000256" key="9">
    <source>
        <dbReference type="ARBA" id="ARBA00022753"/>
    </source>
</evidence>
<evidence type="ECO:0000256" key="5">
    <source>
        <dbReference type="ARBA" id="ARBA00022448"/>
    </source>
</evidence>
<comment type="catalytic activity">
    <reaction evidence="21">
        <text>methotrexate(in) + H(+)(in) = methotrexate(out) + H(+)(out)</text>
        <dbReference type="Rhea" id="RHEA:70163"/>
        <dbReference type="ChEBI" id="CHEBI:15378"/>
        <dbReference type="ChEBI" id="CHEBI:50681"/>
    </reaction>
</comment>
<feature type="transmembrane region" description="Helical" evidence="23">
    <location>
        <begin position="222"/>
        <end position="242"/>
    </location>
</feature>
<feature type="transmembrane region" description="Helical" evidence="23">
    <location>
        <begin position="64"/>
        <end position="84"/>
    </location>
</feature>
<feature type="transmembrane region" description="Helical" evidence="23">
    <location>
        <begin position="440"/>
        <end position="465"/>
    </location>
</feature>
<dbReference type="RefSeq" id="XP_038049102.1">
    <property type="nucleotide sequence ID" value="XM_038193174.1"/>
</dbReference>
<evidence type="ECO:0000256" key="6">
    <source>
        <dbReference type="ARBA" id="ARBA00022475"/>
    </source>
</evidence>
<feature type="transmembrane region" description="Helical" evidence="23">
    <location>
        <begin position="185"/>
        <end position="210"/>
    </location>
</feature>
<keyword evidence="13 23" id="KW-0472">Membrane</keyword>
<dbReference type="EnsemblMetazoa" id="XM_038193175.1">
    <property type="protein sequence ID" value="XP_038049103.1"/>
    <property type="gene ID" value="LOC119722815"/>
</dbReference>
<dbReference type="GO" id="GO:0005542">
    <property type="term" value="F:folic acid binding"/>
    <property type="evidence" value="ECO:0007669"/>
    <property type="project" value="UniProtKB-KW"/>
</dbReference>
<keyword evidence="9" id="KW-0967">Endosome</keyword>
<evidence type="ECO:0000256" key="18">
    <source>
        <dbReference type="ARBA" id="ARBA00040650"/>
    </source>
</evidence>
<dbReference type="GO" id="GO:0016323">
    <property type="term" value="C:basolateral plasma membrane"/>
    <property type="evidence" value="ECO:0007669"/>
    <property type="project" value="UniProtKB-SubCell"/>
</dbReference>
<dbReference type="Gene3D" id="1.20.1250.20">
    <property type="entry name" value="MFS general substrate transporter like domains"/>
    <property type="match status" value="1"/>
</dbReference>
<dbReference type="GO" id="GO:0016324">
    <property type="term" value="C:apical plasma membrane"/>
    <property type="evidence" value="ECO:0007669"/>
    <property type="project" value="UniProtKB-SubCell"/>
</dbReference>
<evidence type="ECO:0000256" key="4">
    <source>
        <dbReference type="ARBA" id="ARBA00004554"/>
    </source>
</evidence>
<evidence type="ECO:0000313" key="24">
    <source>
        <dbReference type="EnsemblMetazoa" id="XP_038049102.1"/>
    </source>
</evidence>
<comment type="subcellular location">
    <subcellularLocation>
        <location evidence="2">Apical cell membrane</location>
        <topology evidence="2">Multi-pass membrane protein</topology>
    </subcellularLocation>
    <subcellularLocation>
        <location evidence="4">Basolateral cell membrane</location>
        <topology evidence="4">Multi-pass membrane protein</topology>
    </subcellularLocation>
    <subcellularLocation>
        <location evidence="3">Cytoplasm</location>
    </subcellularLocation>
    <subcellularLocation>
        <location evidence="1">Endosome membrane</location>
        <topology evidence="1">Multi-pass membrane protein</topology>
    </subcellularLocation>
</comment>
<evidence type="ECO:0000256" key="23">
    <source>
        <dbReference type="SAM" id="Phobius"/>
    </source>
</evidence>
<evidence type="ECO:0000256" key="7">
    <source>
        <dbReference type="ARBA" id="ARBA00022490"/>
    </source>
</evidence>
<evidence type="ECO:0000256" key="12">
    <source>
        <dbReference type="ARBA" id="ARBA00022989"/>
    </source>
</evidence>
<keyword evidence="14" id="KW-1015">Disulfide bond</keyword>
<dbReference type="Proteomes" id="UP000887568">
    <property type="component" value="Unplaced"/>
</dbReference>
<dbReference type="OMA" id="NYIWAIT"/>
<keyword evidence="6" id="KW-1003">Cell membrane</keyword>
<dbReference type="OrthoDB" id="419734at2759"/>
<evidence type="ECO:0000256" key="15">
    <source>
        <dbReference type="ARBA" id="ARBA00023180"/>
    </source>
</evidence>
<dbReference type="SUPFAM" id="SSF103473">
    <property type="entry name" value="MFS general substrate transporter"/>
    <property type="match status" value="1"/>
</dbReference>
<evidence type="ECO:0000256" key="21">
    <source>
        <dbReference type="ARBA" id="ARBA00047850"/>
    </source>
</evidence>